<feature type="binding site" evidence="2">
    <location>
        <position position="103"/>
    </location>
    <ligand>
        <name>Mn(2+)</name>
        <dbReference type="ChEBI" id="CHEBI:29035"/>
        <label>2</label>
    </ligand>
</feature>
<proteinExistence type="predicted"/>
<organism evidence="4 5">
    <name type="scientific">Noviherbaspirillum saxi</name>
    <dbReference type="NCBI Taxonomy" id="2320863"/>
    <lineage>
        <taxon>Bacteria</taxon>
        <taxon>Pseudomonadati</taxon>
        <taxon>Pseudomonadota</taxon>
        <taxon>Betaproteobacteria</taxon>
        <taxon>Burkholderiales</taxon>
        <taxon>Oxalobacteraceae</taxon>
        <taxon>Noviherbaspirillum</taxon>
    </lineage>
</organism>
<feature type="binding site" evidence="2">
    <location>
        <position position="101"/>
    </location>
    <ligand>
        <name>Mn(2+)</name>
        <dbReference type="ChEBI" id="CHEBI:29035"/>
        <label>2</label>
    </ligand>
</feature>
<dbReference type="FunFam" id="3.30.70.360:FF:000001">
    <property type="entry name" value="N-acetyldiaminopimelate deacetylase"/>
    <property type="match status" value="1"/>
</dbReference>
<evidence type="ECO:0000259" key="3">
    <source>
        <dbReference type="Pfam" id="PF07687"/>
    </source>
</evidence>
<dbReference type="CDD" id="cd05666">
    <property type="entry name" value="M20_Acy1-like"/>
    <property type="match status" value="1"/>
</dbReference>
<dbReference type="PANTHER" id="PTHR11014:SF63">
    <property type="entry name" value="METALLOPEPTIDASE, PUTATIVE (AFU_ORTHOLOGUE AFUA_6G09600)-RELATED"/>
    <property type="match status" value="1"/>
</dbReference>
<dbReference type="SUPFAM" id="SSF55031">
    <property type="entry name" value="Bacterial exopeptidase dimerisation domain"/>
    <property type="match status" value="1"/>
</dbReference>
<sequence length="399" mass="43633">MKLIDPIVDFQAELQQIRRDIHAHPELCFEEQRTADLVAQKLTDWGIPVIRGLGITGVVGIIRNGSGKCAIGLRADMDALPVQEINTFAHASRHQGKMHACGHDGHVAMLLGAAHYLSKHRNFDGTVYVIFQPAEEGGGGAKRMMDDGLFEQYPMDAVFGMHNWPGVPVGTFGVTAGPMMASSNEFEVVIKGKGAHAAQPHKGIDPIMVAVQIAQSWQTIVTRNRNPLDAGVLSITQIHAGSATNIIPDEATLIGTVRTFSTEVLDLIEERMRNIAQHTAAAFDATVDFRFHRNYPPLINHAKETAFAVEVMKSIVGEERIDAQVEPTMGAEDFAFMLQEKPGCYVFIGNGEGEHRSAGHGLGPCNLHNPSYDFNDELLPLGATFWVRLAESYLPVPRD</sequence>
<name>A0A3A3FY68_9BURK</name>
<dbReference type="Pfam" id="PF01546">
    <property type="entry name" value="Peptidase_M20"/>
    <property type="match status" value="1"/>
</dbReference>
<feature type="binding site" evidence="2">
    <location>
        <position position="368"/>
    </location>
    <ligand>
        <name>Mn(2+)</name>
        <dbReference type="ChEBI" id="CHEBI:29035"/>
        <label>2</label>
    </ligand>
</feature>
<dbReference type="PANTHER" id="PTHR11014">
    <property type="entry name" value="PEPTIDASE M20 FAMILY MEMBER"/>
    <property type="match status" value="1"/>
</dbReference>
<keyword evidence="2" id="KW-0464">Manganese</keyword>
<dbReference type="SUPFAM" id="SSF53187">
    <property type="entry name" value="Zn-dependent exopeptidases"/>
    <property type="match status" value="1"/>
</dbReference>
<dbReference type="Gene3D" id="3.40.630.10">
    <property type="entry name" value="Zn peptidases"/>
    <property type="match status" value="1"/>
</dbReference>
<keyword evidence="5" id="KW-1185">Reference proteome</keyword>
<dbReference type="EMBL" id="QYUO01000001">
    <property type="protein sequence ID" value="RJF99618.1"/>
    <property type="molecule type" value="Genomic_DNA"/>
</dbReference>
<evidence type="ECO:0000313" key="4">
    <source>
        <dbReference type="EMBL" id="RJF99618.1"/>
    </source>
</evidence>
<feature type="binding site" evidence="2">
    <location>
        <position position="162"/>
    </location>
    <ligand>
        <name>Mn(2+)</name>
        <dbReference type="ChEBI" id="CHEBI:29035"/>
        <label>2</label>
    </ligand>
</feature>
<feature type="binding site" evidence="2">
    <location>
        <position position="136"/>
    </location>
    <ligand>
        <name>Mn(2+)</name>
        <dbReference type="ChEBI" id="CHEBI:29035"/>
        <label>2</label>
    </ligand>
</feature>
<dbReference type="NCBIfam" id="TIGR01891">
    <property type="entry name" value="amidohydrolases"/>
    <property type="match status" value="1"/>
</dbReference>
<dbReference type="OrthoDB" id="8875216at2"/>
<dbReference type="GO" id="GO:0019877">
    <property type="term" value="P:diaminopimelate biosynthetic process"/>
    <property type="evidence" value="ECO:0007669"/>
    <property type="project" value="UniProtKB-ARBA"/>
</dbReference>
<dbReference type="Gene3D" id="3.30.70.360">
    <property type="match status" value="1"/>
</dbReference>
<dbReference type="GO" id="GO:0046872">
    <property type="term" value="F:metal ion binding"/>
    <property type="evidence" value="ECO:0007669"/>
    <property type="project" value="UniProtKB-KW"/>
</dbReference>
<reference evidence="5" key="1">
    <citation type="submission" date="2018-09" db="EMBL/GenBank/DDBJ databases">
        <authorList>
            <person name="Zhu H."/>
        </authorList>
    </citation>
    <scope>NUCLEOTIDE SEQUENCE [LARGE SCALE GENOMIC DNA]</scope>
    <source>
        <strain evidence="5">K1R23-30</strain>
    </source>
</reference>
<dbReference type="Pfam" id="PF07687">
    <property type="entry name" value="M20_dimer"/>
    <property type="match status" value="1"/>
</dbReference>
<evidence type="ECO:0000313" key="5">
    <source>
        <dbReference type="Proteomes" id="UP000265955"/>
    </source>
</evidence>
<comment type="caution">
    <text evidence="4">The sequence shown here is derived from an EMBL/GenBank/DDBJ whole genome shotgun (WGS) entry which is preliminary data.</text>
</comment>
<evidence type="ECO:0000256" key="1">
    <source>
        <dbReference type="ARBA" id="ARBA00022801"/>
    </source>
</evidence>
<protein>
    <submittedName>
        <fullName evidence="4">Amidohydrolase</fullName>
    </submittedName>
</protein>
<keyword evidence="2" id="KW-0479">Metal-binding</keyword>
<feature type="domain" description="Peptidase M20 dimerisation" evidence="3">
    <location>
        <begin position="185"/>
        <end position="281"/>
    </location>
</feature>
<comment type="cofactor">
    <cofactor evidence="2">
        <name>Mn(2+)</name>
        <dbReference type="ChEBI" id="CHEBI:29035"/>
    </cofactor>
    <text evidence="2">The Mn(2+) ion enhances activity.</text>
</comment>
<dbReference type="PIRSF" id="PIRSF005962">
    <property type="entry name" value="Pept_M20D_amidohydro"/>
    <property type="match status" value="1"/>
</dbReference>
<keyword evidence="1 4" id="KW-0378">Hydrolase</keyword>
<dbReference type="GO" id="GO:0050118">
    <property type="term" value="F:N-acetyldiaminopimelate deacetylase activity"/>
    <property type="evidence" value="ECO:0007669"/>
    <property type="project" value="UniProtKB-ARBA"/>
</dbReference>
<dbReference type="InterPro" id="IPR017439">
    <property type="entry name" value="Amidohydrolase"/>
</dbReference>
<dbReference type="InterPro" id="IPR036264">
    <property type="entry name" value="Bact_exopeptidase_dim_dom"/>
</dbReference>
<dbReference type="InterPro" id="IPR011650">
    <property type="entry name" value="Peptidase_M20_dimer"/>
</dbReference>
<gene>
    <name evidence="4" type="ORF">D3871_14610</name>
</gene>
<accession>A0A3A3FY68</accession>
<dbReference type="AlphaFoldDB" id="A0A3A3FY68"/>
<dbReference type="InterPro" id="IPR002933">
    <property type="entry name" value="Peptidase_M20"/>
</dbReference>
<dbReference type="Proteomes" id="UP000265955">
    <property type="component" value="Unassembled WGS sequence"/>
</dbReference>
<evidence type="ECO:0000256" key="2">
    <source>
        <dbReference type="PIRSR" id="PIRSR005962-1"/>
    </source>
</evidence>
<dbReference type="RefSeq" id="WP_119769554.1">
    <property type="nucleotide sequence ID" value="NZ_QYUO01000001.1"/>
</dbReference>